<feature type="transmembrane region" description="Helical" evidence="5">
    <location>
        <begin position="68"/>
        <end position="87"/>
    </location>
</feature>
<evidence type="ECO:0000256" key="1">
    <source>
        <dbReference type="ARBA" id="ARBA00004141"/>
    </source>
</evidence>
<dbReference type="InterPro" id="IPR036259">
    <property type="entry name" value="MFS_trans_sf"/>
</dbReference>
<keyword evidence="2 5" id="KW-0812">Transmembrane</keyword>
<dbReference type="Pfam" id="PF00083">
    <property type="entry name" value="Sugar_tr"/>
    <property type="match status" value="1"/>
</dbReference>
<dbReference type="WBParaSite" id="jg9703">
    <property type="protein sequence ID" value="jg9703"/>
    <property type="gene ID" value="jg9703"/>
</dbReference>
<keyword evidence="4 5" id="KW-0472">Membrane</keyword>
<proteinExistence type="predicted"/>
<comment type="subcellular location">
    <subcellularLocation>
        <location evidence="1">Membrane</location>
        <topology evidence="1">Multi-pass membrane protein</topology>
    </subcellularLocation>
</comment>
<dbReference type="Gene3D" id="1.20.1250.20">
    <property type="entry name" value="MFS general substrate transporter like domains"/>
    <property type="match status" value="1"/>
</dbReference>
<dbReference type="GO" id="GO:0016020">
    <property type="term" value="C:membrane"/>
    <property type="evidence" value="ECO:0007669"/>
    <property type="project" value="UniProtKB-SubCell"/>
</dbReference>
<sequence>MIIVLLQCVVCMLISSFTNSLFWFTFWRFLVNLFNGGHMVILLVYTVENLPKKDRFWISNIITWSPNMVLYALIAYFLPAVVLLIFLCESPRFLVQSRRLEDARNAIQRIHRIDGRVCDEALLEHVLSKEEQLFLESKKKKKYNFMHLFYTWTFTRYTVAVAFSFMVTSIVIYSLLFNMENLSGSIYLNSVYMGLFRYSCNLTIAFLDIHFEKFGRKFAHFIAHFIASIALAFVAIVYATGYQIELSSFTRIGVLSVSGMTAEPFGCGTVAANFLLSDLWTPLPYFTMLVLSILDMLFFQFNVTETKGRSLSEHMPSKDQQLFRRKCKKMELLPKGSIDNGEHSQKAMA</sequence>
<feature type="transmembrane region" description="Helical" evidence="5">
    <location>
        <begin position="218"/>
        <end position="240"/>
    </location>
</feature>
<evidence type="ECO:0000256" key="2">
    <source>
        <dbReference type="ARBA" id="ARBA00022692"/>
    </source>
</evidence>
<dbReference type="PANTHER" id="PTHR24064">
    <property type="entry name" value="SOLUTE CARRIER FAMILY 22 MEMBER"/>
    <property type="match status" value="1"/>
</dbReference>
<feature type="transmembrane region" description="Helical" evidence="5">
    <location>
        <begin position="282"/>
        <end position="301"/>
    </location>
</feature>
<accession>A0A915ERL9</accession>
<evidence type="ECO:0000313" key="7">
    <source>
        <dbReference type="WBParaSite" id="jg9703"/>
    </source>
</evidence>
<evidence type="ECO:0000256" key="4">
    <source>
        <dbReference type="ARBA" id="ARBA00023136"/>
    </source>
</evidence>
<dbReference type="InterPro" id="IPR005828">
    <property type="entry name" value="MFS_sugar_transport-like"/>
</dbReference>
<feature type="transmembrane region" description="Helical" evidence="5">
    <location>
        <begin position="154"/>
        <end position="177"/>
    </location>
</feature>
<organism evidence="6 7">
    <name type="scientific">Ditylenchus dipsaci</name>
    <dbReference type="NCBI Taxonomy" id="166011"/>
    <lineage>
        <taxon>Eukaryota</taxon>
        <taxon>Metazoa</taxon>
        <taxon>Ecdysozoa</taxon>
        <taxon>Nematoda</taxon>
        <taxon>Chromadorea</taxon>
        <taxon>Rhabditida</taxon>
        <taxon>Tylenchina</taxon>
        <taxon>Tylenchomorpha</taxon>
        <taxon>Sphaerularioidea</taxon>
        <taxon>Anguinidae</taxon>
        <taxon>Anguininae</taxon>
        <taxon>Ditylenchus</taxon>
    </lineage>
</organism>
<dbReference type="AlphaFoldDB" id="A0A915ERL9"/>
<keyword evidence="3 5" id="KW-1133">Transmembrane helix</keyword>
<evidence type="ECO:0000256" key="5">
    <source>
        <dbReference type="SAM" id="Phobius"/>
    </source>
</evidence>
<dbReference type="SUPFAM" id="SSF103473">
    <property type="entry name" value="MFS general substrate transporter"/>
    <property type="match status" value="1"/>
</dbReference>
<keyword evidence="6" id="KW-1185">Reference proteome</keyword>
<feature type="transmembrane region" description="Helical" evidence="5">
    <location>
        <begin position="186"/>
        <end position="206"/>
    </location>
</feature>
<name>A0A915ERL9_9BILA</name>
<evidence type="ECO:0000256" key="3">
    <source>
        <dbReference type="ARBA" id="ARBA00022989"/>
    </source>
</evidence>
<dbReference type="Proteomes" id="UP000887574">
    <property type="component" value="Unplaced"/>
</dbReference>
<evidence type="ECO:0000313" key="6">
    <source>
        <dbReference type="Proteomes" id="UP000887574"/>
    </source>
</evidence>
<dbReference type="GO" id="GO:0022857">
    <property type="term" value="F:transmembrane transporter activity"/>
    <property type="evidence" value="ECO:0007669"/>
    <property type="project" value="InterPro"/>
</dbReference>
<reference evidence="7" key="1">
    <citation type="submission" date="2022-11" db="UniProtKB">
        <authorList>
            <consortium name="WormBaseParasite"/>
        </authorList>
    </citation>
    <scope>IDENTIFICATION</scope>
</reference>
<protein>
    <submittedName>
        <fullName evidence="7">Uncharacterized protein</fullName>
    </submittedName>
</protein>